<name>A0A0N0BI96_9HYME</name>
<evidence type="ECO:0000313" key="2">
    <source>
        <dbReference type="Proteomes" id="UP000053105"/>
    </source>
</evidence>
<dbReference type="Proteomes" id="UP000053105">
    <property type="component" value="Unassembled WGS sequence"/>
</dbReference>
<dbReference type="AlphaFoldDB" id="A0A0N0BI96"/>
<protein>
    <submittedName>
        <fullName evidence="1">Uncharacterized protein</fullName>
    </submittedName>
</protein>
<sequence>MYSAHEPAGCENVYNIPVIYVLGLIKSTLNYYRFCQVVFDKIHNFSLKKRKKNSTISLEVENLAVEDLSQVSPRRRKAFGTSCTTKSHTVKAMQNDWYDRIGFIRRDETEFLQQSVSEGLLLSVSICYIGRLAYRLGNITKKKKKIGGKKCVVRPSYVSTELHNNFLGNSRFSEGLEKLARLLIKVCNILCESTIHVNNLKSNYSKSDLYLISQLACRLYCILSGICGIWFHKFCITNIKFHDFEDVSIEFLKSWITSVESRESIPISLYKYSQQDHPHIGSSATELPAIDFHKYIISRIYLQEFDVLDSIERHSRRMNLGIPNCITCFDLQKMFNPLPSINFFVSFIYEALYSVRNNNSNSCPHALTMT</sequence>
<keyword evidence="2" id="KW-1185">Reference proteome</keyword>
<evidence type="ECO:0000313" key="1">
    <source>
        <dbReference type="EMBL" id="KOX77384.1"/>
    </source>
</evidence>
<dbReference type="EMBL" id="KQ435732">
    <property type="protein sequence ID" value="KOX77384.1"/>
    <property type="molecule type" value="Genomic_DNA"/>
</dbReference>
<reference evidence="1 2" key="1">
    <citation type="submission" date="2015-07" db="EMBL/GenBank/DDBJ databases">
        <title>The genome of Melipona quadrifasciata.</title>
        <authorList>
            <person name="Pan H."/>
            <person name="Kapheim K."/>
        </authorList>
    </citation>
    <scope>NUCLEOTIDE SEQUENCE [LARGE SCALE GENOMIC DNA]</scope>
    <source>
        <strain evidence="1">0111107301</strain>
        <tissue evidence="1">Whole body</tissue>
    </source>
</reference>
<organism evidence="1 2">
    <name type="scientific">Melipona quadrifasciata</name>
    <dbReference type="NCBI Taxonomy" id="166423"/>
    <lineage>
        <taxon>Eukaryota</taxon>
        <taxon>Metazoa</taxon>
        <taxon>Ecdysozoa</taxon>
        <taxon>Arthropoda</taxon>
        <taxon>Hexapoda</taxon>
        <taxon>Insecta</taxon>
        <taxon>Pterygota</taxon>
        <taxon>Neoptera</taxon>
        <taxon>Endopterygota</taxon>
        <taxon>Hymenoptera</taxon>
        <taxon>Apocrita</taxon>
        <taxon>Aculeata</taxon>
        <taxon>Apoidea</taxon>
        <taxon>Anthophila</taxon>
        <taxon>Apidae</taxon>
        <taxon>Melipona</taxon>
    </lineage>
</organism>
<accession>A0A0N0BI96</accession>
<gene>
    <name evidence="1" type="ORF">WN51_09706</name>
</gene>
<proteinExistence type="predicted"/>